<evidence type="ECO:0000313" key="2">
    <source>
        <dbReference type="EMBL" id="PQO45868.1"/>
    </source>
</evidence>
<evidence type="ECO:0000256" key="1">
    <source>
        <dbReference type="SAM" id="MobiDB-lite"/>
    </source>
</evidence>
<reference evidence="2 3" key="1">
    <citation type="submission" date="2018-02" db="EMBL/GenBank/DDBJ databases">
        <title>Comparative genomes isolates from brazilian mangrove.</title>
        <authorList>
            <person name="Araujo J.E."/>
            <person name="Taketani R.G."/>
            <person name="Silva M.C.P."/>
            <person name="Loureco M.V."/>
            <person name="Andreote F.D."/>
        </authorList>
    </citation>
    <scope>NUCLEOTIDE SEQUENCE [LARGE SCALE GENOMIC DNA]</scope>
    <source>
        <strain evidence="2 3">Nap-Phe MGV</strain>
    </source>
</reference>
<organism evidence="2 3">
    <name type="scientific">Blastopirellula marina</name>
    <dbReference type="NCBI Taxonomy" id="124"/>
    <lineage>
        <taxon>Bacteria</taxon>
        <taxon>Pseudomonadati</taxon>
        <taxon>Planctomycetota</taxon>
        <taxon>Planctomycetia</taxon>
        <taxon>Pirellulales</taxon>
        <taxon>Pirellulaceae</taxon>
        <taxon>Blastopirellula</taxon>
    </lineage>
</organism>
<feature type="region of interest" description="Disordered" evidence="1">
    <location>
        <begin position="72"/>
        <end position="137"/>
    </location>
</feature>
<evidence type="ECO:0000313" key="3">
    <source>
        <dbReference type="Proteomes" id="UP000237819"/>
    </source>
</evidence>
<feature type="compositionally biased region" description="Low complexity" evidence="1">
    <location>
        <begin position="118"/>
        <end position="130"/>
    </location>
</feature>
<sequence length="200" mass="22091">MSTPDETRINRYALQLGEEPQAAAADAAAETIAAGQRDLTEVTRLEADRRKRIESDSLQEITALQAEALRQRQDLLRQATQPAERRASDGEQPPPPAQRSLGRAAELPEVELPPPAEAPVQSEPPTQKPAAPQPPLQVEVAAQREIVVQLQEEASTLVDAVTRQVEILLDERERRIVQEIEQRLRDVQSRRQNPLGGSAS</sequence>
<proteinExistence type="predicted"/>
<dbReference type="EMBL" id="PUHZ01000012">
    <property type="protein sequence ID" value="PQO45868.1"/>
    <property type="molecule type" value="Genomic_DNA"/>
</dbReference>
<dbReference type="Proteomes" id="UP000237819">
    <property type="component" value="Unassembled WGS sequence"/>
</dbReference>
<comment type="caution">
    <text evidence="2">The sequence shown here is derived from an EMBL/GenBank/DDBJ whole genome shotgun (WGS) entry which is preliminary data.</text>
</comment>
<gene>
    <name evidence="2" type="ORF">C5Y93_11460</name>
</gene>
<accession>A0A2S8GN73</accession>
<dbReference type="AlphaFoldDB" id="A0A2S8GN73"/>
<protein>
    <submittedName>
        <fullName evidence="2">Uncharacterized protein</fullName>
    </submittedName>
</protein>
<name>A0A2S8GN73_9BACT</name>
<dbReference type="RefSeq" id="WP_105335568.1">
    <property type="nucleotide sequence ID" value="NZ_PUHZ01000012.1"/>
</dbReference>